<accession>A0AAV2FBY5</accession>
<evidence type="ECO:0000313" key="1">
    <source>
        <dbReference type="EMBL" id="CAL1395155.1"/>
    </source>
</evidence>
<gene>
    <name evidence="1" type="ORF">LTRI10_LOCUS35608</name>
</gene>
<dbReference type="EMBL" id="OZ034819">
    <property type="protein sequence ID" value="CAL1395155.1"/>
    <property type="molecule type" value="Genomic_DNA"/>
</dbReference>
<keyword evidence="2" id="KW-1185">Reference proteome</keyword>
<reference evidence="1 2" key="1">
    <citation type="submission" date="2024-04" db="EMBL/GenBank/DDBJ databases">
        <authorList>
            <person name="Fracassetti M."/>
        </authorList>
    </citation>
    <scope>NUCLEOTIDE SEQUENCE [LARGE SCALE GENOMIC DNA]</scope>
</reference>
<dbReference type="AlphaFoldDB" id="A0AAV2FBY5"/>
<dbReference type="Proteomes" id="UP001497516">
    <property type="component" value="Chromosome 6"/>
</dbReference>
<sequence length="76" mass="8571">MDTYKLQSAIETPNSLFCRGKLPILYPSCDNLVAEPSLDRMAMTRIKEKLATLTNCNITAEDQLHRIGDQLLAMDE</sequence>
<proteinExistence type="predicted"/>
<protein>
    <submittedName>
        <fullName evidence="1">Uncharacterized protein</fullName>
    </submittedName>
</protein>
<organism evidence="1 2">
    <name type="scientific">Linum trigynum</name>
    <dbReference type="NCBI Taxonomy" id="586398"/>
    <lineage>
        <taxon>Eukaryota</taxon>
        <taxon>Viridiplantae</taxon>
        <taxon>Streptophyta</taxon>
        <taxon>Embryophyta</taxon>
        <taxon>Tracheophyta</taxon>
        <taxon>Spermatophyta</taxon>
        <taxon>Magnoliopsida</taxon>
        <taxon>eudicotyledons</taxon>
        <taxon>Gunneridae</taxon>
        <taxon>Pentapetalae</taxon>
        <taxon>rosids</taxon>
        <taxon>fabids</taxon>
        <taxon>Malpighiales</taxon>
        <taxon>Linaceae</taxon>
        <taxon>Linum</taxon>
    </lineage>
</organism>
<evidence type="ECO:0000313" key="2">
    <source>
        <dbReference type="Proteomes" id="UP001497516"/>
    </source>
</evidence>
<name>A0AAV2FBY5_9ROSI</name>